<accession>A0ABT7PQ73</accession>
<dbReference type="InterPro" id="IPR023408">
    <property type="entry name" value="MscS_beta-dom_sf"/>
</dbReference>
<comment type="similarity">
    <text evidence="2">Belongs to the MscS (TC 1.A.23) family.</text>
</comment>
<evidence type="ECO:0000256" key="2">
    <source>
        <dbReference type="ARBA" id="ARBA00008017"/>
    </source>
</evidence>
<dbReference type="PANTHER" id="PTHR30221:SF1">
    <property type="entry name" value="SMALL-CONDUCTANCE MECHANOSENSITIVE CHANNEL"/>
    <property type="match status" value="1"/>
</dbReference>
<keyword evidence="6 8" id="KW-0472">Membrane</keyword>
<dbReference type="Gene3D" id="3.30.70.100">
    <property type="match status" value="1"/>
</dbReference>
<feature type="domain" description="BON" evidence="9">
    <location>
        <begin position="43"/>
        <end position="109"/>
    </location>
</feature>
<keyword evidence="4 8" id="KW-0812">Transmembrane</keyword>
<proteinExistence type="inferred from homology"/>
<dbReference type="InterPro" id="IPR007055">
    <property type="entry name" value="BON_dom"/>
</dbReference>
<feature type="transmembrane region" description="Helical" evidence="8">
    <location>
        <begin position="137"/>
        <end position="156"/>
    </location>
</feature>
<keyword evidence="3" id="KW-1003">Cell membrane</keyword>
<dbReference type="InterPro" id="IPR006685">
    <property type="entry name" value="MscS_channel_2nd"/>
</dbReference>
<evidence type="ECO:0000256" key="1">
    <source>
        <dbReference type="ARBA" id="ARBA00004651"/>
    </source>
</evidence>
<organism evidence="10 11">
    <name type="scientific">Roseiconus lacunae</name>
    <dbReference type="NCBI Taxonomy" id="2605694"/>
    <lineage>
        <taxon>Bacteria</taxon>
        <taxon>Pseudomonadati</taxon>
        <taxon>Planctomycetota</taxon>
        <taxon>Planctomycetia</taxon>
        <taxon>Pirellulales</taxon>
        <taxon>Pirellulaceae</taxon>
        <taxon>Roseiconus</taxon>
    </lineage>
</organism>
<dbReference type="PROSITE" id="PS50914">
    <property type="entry name" value="BON"/>
    <property type="match status" value="1"/>
</dbReference>
<dbReference type="InterPro" id="IPR010920">
    <property type="entry name" value="LSM_dom_sf"/>
</dbReference>
<comment type="caution">
    <text evidence="10">The sequence shown here is derived from an EMBL/GenBank/DDBJ whole genome shotgun (WGS) entry which is preliminary data.</text>
</comment>
<dbReference type="SUPFAM" id="SSF82689">
    <property type="entry name" value="Mechanosensitive channel protein MscS (YggB), C-terminal domain"/>
    <property type="match status" value="1"/>
</dbReference>
<protein>
    <submittedName>
        <fullName evidence="10">Mechanosensitive ion channel family protein</fullName>
    </submittedName>
</protein>
<evidence type="ECO:0000313" key="10">
    <source>
        <dbReference type="EMBL" id="MDM4018654.1"/>
    </source>
</evidence>
<evidence type="ECO:0000313" key="11">
    <source>
        <dbReference type="Proteomes" id="UP001239462"/>
    </source>
</evidence>
<dbReference type="Gene3D" id="1.10.287.1260">
    <property type="match status" value="1"/>
</dbReference>
<feature type="region of interest" description="Disordered" evidence="7">
    <location>
        <begin position="400"/>
        <end position="421"/>
    </location>
</feature>
<dbReference type="PANTHER" id="PTHR30221">
    <property type="entry name" value="SMALL-CONDUCTANCE MECHANOSENSITIVE CHANNEL"/>
    <property type="match status" value="1"/>
</dbReference>
<dbReference type="InterPro" id="IPR011014">
    <property type="entry name" value="MscS_channel_TM-2"/>
</dbReference>
<dbReference type="InterPro" id="IPR049278">
    <property type="entry name" value="MS_channel_C"/>
</dbReference>
<name>A0ABT7PQ73_9BACT</name>
<evidence type="ECO:0000259" key="9">
    <source>
        <dbReference type="PROSITE" id="PS50914"/>
    </source>
</evidence>
<dbReference type="InterPro" id="IPR045275">
    <property type="entry name" value="MscS_archaea/bacteria_type"/>
</dbReference>
<gene>
    <name evidence="10" type="ORF">QTN89_24590</name>
</gene>
<dbReference type="Pfam" id="PF00924">
    <property type="entry name" value="MS_channel_2nd"/>
    <property type="match status" value="1"/>
</dbReference>
<dbReference type="Gene3D" id="2.30.30.60">
    <property type="match status" value="1"/>
</dbReference>
<dbReference type="RefSeq" id="WP_289166535.1">
    <property type="nucleotide sequence ID" value="NZ_JASZZN010000024.1"/>
</dbReference>
<evidence type="ECO:0000256" key="7">
    <source>
        <dbReference type="SAM" id="MobiDB-lite"/>
    </source>
</evidence>
<dbReference type="SUPFAM" id="SSF50182">
    <property type="entry name" value="Sm-like ribonucleoproteins"/>
    <property type="match status" value="1"/>
</dbReference>
<evidence type="ECO:0000256" key="8">
    <source>
        <dbReference type="SAM" id="Phobius"/>
    </source>
</evidence>
<feature type="transmembrane region" description="Helical" evidence="8">
    <location>
        <begin position="176"/>
        <end position="198"/>
    </location>
</feature>
<dbReference type="Proteomes" id="UP001239462">
    <property type="component" value="Unassembled WGS sequence"/>
</dbReference>
<keyword evidence="5 8" id="KW-1133">Transmembrane helix</keyword>
<evidence type="ECO:0000256" key="3">
    <source>
        <dbReference type="ARBA" id="ARBA00022475"/>
    </source>
</evidence>
<evidence type="ECO:0000256" key="4">
    <source>
        <dbReference type="ARBA" id="ARBA00022692"/>
    </source>
</evidence>
<dbReference type="Pfam" id="PF04972">
    <property type="entry name" value="BON"/>
    <property type="match status" value="1"/>
</dbReference>
<comment type="subcellular location">
    <subcellularLocation>
        <location evidence="1">Cell membrane</location>
        <topology evidence="1">Multi-pass membrane protein</topology>
    </subcellularLocation>
</comment>
<sequence length="421" mass="46090">MQHVFLITFVALMQFGGAPSASTEDSATNEPASSTVQVEEVVSDRAIEARLSGIFDAREDFSDVTITADHGVVSFDGLFKTQEDADWATDLAERTEGVVVVDNLANVENEIDIAENWGVISSSLGALWKDFLRRLPLLIAGVITIVLTSVVSKSVAWGLTKIFSRQKRIRPSLRDLIFQLVTIGVWIAGLLVTAVVVFPGMTPTRALTLLGVGSVAIGFAFKDIFENFFAGILILWRYPFDLGDFISSEDLTGQVEEITVRNTMIRRLDGELAVVPNAMLFKTAVDVLTDKSSRRVRLVCGVAYGEDVDRARDVIADAVRACITVDGDRLVEVFAKEFADSSVNYEVAWWTGSTPGEVRRSRDEVVSAIKSALDREGIEIPFPYRTLTFKDSVPMRIQAGSSPEATLPVDVASASHHNEHD</sequence>
<dbReference type="SUPFAM" id="SSF82861">
    <property type="entry name" value="Mechanosensitive channel protein MscS (YggB), transmembrane region"/>
    <property type="match status" value="1"/>
</dbReference>
<evidence type="ECO:0000256" key="6">
    <source>
        <dbReference type="ARBA" id="ARBA00023136"/>
    </source>
</evidence>
<dbReference type="InterPro" id="IPR011066">
    <property type="entry name" value="MscS_channel_C_sf"/>
</dbReference>
<dbReference type="Pfam" id="PF21082">
    <property type="entry name" value="MS_channel_3rd"/>
    <property type="match status" value="1"/>
</dbReference>
<dbReference type="EMBL" id="JASZZN010000024">
    <property type="protein sequence ID" value="MDM4018654.1"/>
    <property type="molecule type" value="Genomic_DNA"/>
</dbReference>
<keyword evidence="11" id="KW-1185">Reference proteome</keyword>
<reference evidence="10 11" key="1">
    <citation type="submission" date="2023-06" db="EMBL/GenBank/DDBJ databases">
        <title>Roseiconus lacunae JC819 isolated from Gulf of Mannar region, Tamil Nadu.</title>
        <authorList>
            <person name="Pk S."/>
            <person name="Ch S."/>
            <person name="Ch V.R."/>
        </authorList>
    </citation>
    <scope>NUCLEOTIDE SEQUENCE [LARGE SCALE GENOMIC DNA]</scope>
    <source>
        <strain evidence="10 11">JC819</strain>
    </source>
</reference>
<evidence type="ECO:0000256" key="5">
    <source>
        <dbReference type="ARBA" id="ARBA00022989"/>
    </source>
</evidence>